<name>A0A1J5QQT5_9ZZZZ</name>
<dbReference type="EMBL" id="MLJW01000509">
    <property type="protein sequence ID" value="OIQ85958.1"/>
    <property type="molecule type" value="Genomic_DNA"/>
</dbReference>
<protein>
    <recommendedName>
        <fullName evidence="2">SHOCT domain-containing protein</fullName>
    </recommendedName>
</protein>
<feature type="domain" description="SHOCT" evidence="2">
    <location>
        <begin position="60"/>
        <end position="82"/>
    </location>
</feature>
<keyword evidence="1" id="KW-0812">Transmembrane</keyword>
<evidence type="ECO:0000259" key="2">
    <source>
        <dbReference type="Pfam" id="PF09851"/>
    </source>
</evidence>
<accession>A0A1J5QQT5</accession>
<organism evidence="3">
    <name type="scientific">mine drainage metagenome</name>
    <dbReference type="NCBI Taxonomy" id="410659"/>
    <lineage>
        <taxon>unclassified sequences</taxon>
        <taxon>metagenomes</taxon>
        <taxon>ecological metagenomes</taxon>
    </lineage>
</organism>
<dbReference type="Pfam" id="PF09851">
    <property type="entry name" value="SHOCT"/>
    <property type="match status" value="1"/>
</dbReference>
<gene>
    <name evidence="3" type="ORF">GALL_321950</name>
</gene>
<proteinExistence type="predicted"/>
<evidence type="ECO:0000256" key="1">
    <source>
        <dbReference type="SAM" id="Phobius"/>
    </source>
</evidence>
<dbReference type="AlphaFoldDB" id="A0A1J5QQT5"/>
<comment type="caution">
    <text evidence="3">The sequence shown here is derived from an EMBL/GenBank/DDBJ whole genome shotgun (WGS) entry which is preliminary data.</text>
</comment>
<keyword evidence="1" id="KW-1133">Transmembrane helix</keyword>
<dbReference type="InterPro" id="IPR018649">
    <property type="entry name" value="SHOCT"/>
</dbReference>
<evidence type="ECO:0000313" key="3">
    <source>
        <dbReference type="EMBL" id="OIQ85958.1"/>
    </source>
</evidence>
<feature type="transmembrane region" description="Helical" evidence="1">
    <location>
        <begin position="20"/>
        <end position="40"/>
    </location>
</feature>
<sequence>MMWFGHPTGYGYGFGMMGGFGWIAMLMLVVVVAIVAAGLLKDLFAERGERSRARQGLRDIIDQRYARGEIDSDEYARKRAQLKL</sequence>
<reference evidence="3" key="1">
    <citation type="submission" date="2016-10" db="EMBL/GenBank/DDBJ databases">
        <title>Sequence of Gallionella enrichment culture.</title>
        <authorList>
            <person name="Poehlein A."/>
            <person name="Muehling M."/>
            <person name="Daniel R."/>
        </authorList>
    </citation>
    <scope>NUCLEOTIDE SEQUENCE</scope>
</reference>
<keyword evidence="1" id="KW-0472">Membrane</keyword>